<dbReference type="GO" id="GO:0016787">
    <property type="term" value="F:hydrolase activity"/>
    <property type="evidence" value="ECO:0007669"/>
    <property type="project" value="UniProtKB-KW"/>
</dbReference>
<dbReference type="InterPro" id="IPR049492">
    <property type="entry name" value="BD-FAE-like_dom"/>
</dbReference>
<comment type="caution">
    <text evidence="3">The sequence shown here is derived from an EMBL/GenBank/DDBJ whole genome shotgun (WGS) entry which is preliminary data.</text>
</comment>
<protein>
    <submittedName>
        <fullName evidence="3">Alpha/beta hydrolase</fullName>
    </submittedName>
</protein>
<dbReference type="AlphaFoldDB" id="A0A2V1MYE5"/>
<sequence>MSAFFPRIVCSFAVQYRGKSSLGGFFMQTFVNPLKLKDSAASLHAYLHDKTNPSSSTENRLPAVIIVPGGAYTHIPETQAEDLALAFYNQGYQAFYLRYSFLGESQPLMPKPIVELSSAIKMLRDHAGEWKLNPARIATAGFSVGGHIAALQNDYWQAEWLANDATASNDQIKPDAVILSYPVISPQLGYPTEQSTIEKWSANPTAIAADLHVSQQNSPTFIWGTSDDPTVPVANALAYINALSQAKVPFEAHLFDHGPHGLALANQVTAWEPEANSPHVAHWLNLALEWLDHVWDNQPDD</sequence>
<reference evidence="3 4" key="1">
    <citation type="journal article" date="2018" name="Int. J. Syst. Evol. Microbiol.">
        <title>Lactobacillus bambusae sp. nov., isolated from a traditional fermented Ma-bamboo shoots of Taiwan.</title>
        <authorList>
            <person name="Wang L.-T."/>
        </authorList>
    </citation>
    <scope>NUCLEOTIDE SEQUENCE [LARGE SCALE GENOMIC DNA]</scope>
    <source>
        <strain evidence="3 4">BS-W1</strain>
    </source>
</reference>
<evidence type="ECO:0000259" key="2">
    <source>
        <dbReference type="Pfam" id="PF20434"/>
    </source>
</evidence>
<dbReference type="SUPFAM" id="SSF53474">
    <property type="entry name" value="alpha/beta-Hydrolases"/>
    <property type="match status" value="1"/>
</dbReference>
<evidence type="ECO:0000256" key="1">
    <source>
        <dbReference type="ARBA" id="ARBA00022801"/>
    </source>
</evidence>
<dbReference type="PANTHER" id="PTHR48081:SF6">
    <property type="entry name" value="PEPTIDASE S9 PROLYL OLIGOPEPTIDASE CATALYTIC DOMAIN-CONTAINING PROTEIN"/>
    <property type="match status" value="1"/>
</dbReference>
<dbReference type="Proteomes" id="UP000245080">
    <property type="component" value="Unassembled WGS sequence"/>
</dbReference>
<name>A0A2V1MYE5_9LACO</name>
<evidence type="ECO:0000313" key="4">
    <source>
        <dbReference type="Proteomes" id="UP000245080"/>
    </source>
</evidence>
<gene>
    <name evidence="3" type="ORF">DCM90_03390</name>
</gene>
<proteinExistence type="predicted"/>
<organism evidence="3 4">
    <name type="scientific">Levilactobacillus bambusae</name>
    <dbReference type="NCBI Taxonomy" id="2024736"/>
    <lineage>
        <taxon>Bacteria</taxon>
        <taxon>Bacillati</taxon>
        <taxon>Bacillota</taxon>
        <taxon>Bacilli</taxon>
        <taxon>Lactobacillales</taxon>
        <taxon>Lactobacillaceae</taxon>
        <taxon>Levilactobacillus</taxon>
    </lineage>
</organism>
<keyword evidence="4" id="KW-1185">Reference proteome</keyword>
<dbReference type="InterPro" id="IPR050300">
    <property type="entry name" value="GDXG_lipolytic_enzyme"/>
</dbReference>
<dbReference type="Pfam" id="PF20434">
    <property type="entry name" value="BD-FAE"/>
    <property type="match status" value="1"/>
</dbReference>
<accession>A0A2V1MYE5</accession>
<keyword evidence="1 3" id="KW-0378">Hydrolase</keyword>
<dbReference type="EMBL" id="QCXQ01000002">
    <property type="protein sequence ID" value="PWF99996.1"/>
    <property type="molecule type" value="Genomic_DNA"/>
</dbReference>
<dbReference type="PANTHER" id="PTHR48081">
    <property type="entry name" value="AB HYDROLASE SUPERFAMILY PROTEIN C4A8.06C"/>
    <property type="match status" value="1"/>
</dbReference>
<feature type="domain" description="BD-FAE-like" evidence="2">
    <location>
        <begin position="56"/>
        <end position="237"/>
    </location>
</feature>
<evidence type="ECO:0000313" key="3">
    <source>
        <dbReference type="EMBL" id="PWF99996.1"/>
    </source>
</evidence>
<dbReference type="OrthoDB" id="9794725at2"/>
<dbReference type="Gene3D" id="3.40.50.1820">
    <property type="entry name" value="alpha/beta hydrolase"/>
    <property type="match status" value="1"/>
</dbReference>
<dbReference type="InterPro" id="IPR029058">
    <property type="entry name" value="AB_hydrolase_fold"/>
</dbReference>